<dbReference type="SUPFAM" id="SSF143120">
    <property type="entry name" value="YefM-like"/>
    <property type="match status" value="1"/>
</dbReference>
<gene>
    <name evidence="3" type="ORF">QLH52_00560</name>
</gene>
<dbReference type="PANTHER" id="PTHR33713">
    <property type="entry name" value="ANTITOXIN YAFN-RELATED"/>
    <property type="match status" value="1"/>
</dbReference>
<dbReference type="NCBIfam" id="TIGR01552">
    <property type="entry name" value="phd_fam"/>
    <property type="match status" value="1"/>
</dbReference>
<evidence type="ECO:0000313" key="3">
    <source>
        <dbReference type="EMBL" id="MDX8125762.1"/>
    </source>
</evidence>
<dbReference type="EMBL" id="JAXARY010000001">
    <property type="protein sequence ID" value="MDX8125762.1"/>
    <property type="molecule type" value="Genomic_DNA"/>
</dbReference>
<keyword evidence="4" id="KW-1185">Reference proteome</keyword>
<evidence type="ECO:0000256" key="2">
    <source>
        <dbReference type="RuleBase" id="RU362080"/>
    </source>
</evidence>
<comment type="function">
    <text evidence="2">Antitoxin component of a type II toxin-antitoxin (TA) system.</text>
</comment>
<dbReference type="RefSeq" id="WP_319960202.1">
    <property type="nucleotide sequence ID" value="NZ_JAXARY010000001.1"/>
</dbReference>
<evidence type="ECO:0000313" key="4">
    <source>
        <dbReference type="Proteomes" id="UP001284537"/>
    </source>
</evidence>
<organism evidence="3 4">
    <name type="scientific">Methylomonas defluvii</name>
    <dbReference type="NCBI Taxonomy" id="3045149"/>
    <lineage>
        <taxon>Bacteria</taxon>
        <taxon>Pseudomonadati</taxon>
        <taxon>Pseudomonadota</taxon>
        <taxon>Gammaproteobacteria</taxon>
        <taxon>Methylococcales</taxon>
        <taxon>Methylococcaceae</taxon>
        <taxon>Methylomonas</taxon>
    </lineage>
</organism>
<reference evidence="3 4" key="1">
    <citation type="submission" date="2023-11" db="EMBL/GenBank/DDBJ databases">
        <authorList>
            <person name="Ouyang M.-Y."/>
        </authorList>
    </citation>
    <scope>NUCLEOTIDE SEQUENCE [LARGE SCALE GENOMIC DNA]</scope>
    <source>
        <strain evidence="3 4">OY6</strain>
    </source>
</reference>
<dbReference type="Proteomes" id="UP001284537">
    <property type="component" value="Unassembled WGS sequence"/>
</dbReference>
<evidence type="ECO:0000256" key="1">
    <source>
        <dbReference type="ARBA" id="ARBA00009981"/>
    </source>
</evidence>
<comment type="caution">
    <text evidence="3">The sequence shown here is derived from an EMBL/GenBank/DDBJ whole genome shotgun (WGS) entry which is preliminary data.</text>
</comment>
<sequence length="91" mass="9969">MKLSENIKPISYLKANAAEVIEKLKADHQPMVITQNGEAAMVVQSVVDYEQTQETLALLKMLAQSQQALAEGKTVSSAEAFSHLREQRGLA</sequence>
<dbReference type="Gene3D" id="3.40.1620.10">
    <property type="entry name" value="YefM-like domain"/>
    <property type="match status" value="1"/>
</dbReference>
<dbReference type="PANTHER" id="PTHR33713:SF11">
    <property type="entry name" value="PREVENT-HOST-DEATH FAMILY PROTEIN"/>
    <property type="match status" value="1"/>
</dbReference>
<name>A0ABU4U8M1_9GAMM</name>
<dbReference type="InterPro" id="IPR051405">
    <property type="entry name" value="phD/YefM_antitoxin"/>
</dbReference>
<accession>A0ABU4U8M1</accession>
<dbReference type="InterPro" id="IPR006442">
    <property type="entry name" value="Antitoxin_Phd/YefM"/>
</dbReference>
<protein>
    <recommendedName>
        <fullName evidence="2">Antitoxin</fullName>
    </recommendedName>
</protein>
<proteinExistence type="inferred from homology"/>
<dbReference type="InterPro" id="IPR036165">
    <property type="entry name" value="YefM-like_sf"/>
</dbReference>
<comment type="similarity">
    <text evidence="1 2">Belongs to the phD/YefM antitoxin family.</text>
</comment>
<dbReference type="Pfam" id="PF02604">
    <property type="entry name" value="PhdYeFM_antitox"/>
    <property type="match status" value="1"/>
</dbReference>